<protein>
    <recommendedName>
        <fullName evidence="4">Malectin-like domain-containing protein</fullName>
    </recommendedName>
</protein>
<evidence type="ECO:0000256" key="2">
    <source>
        <dbReference type="SAM" id="MobiDB-lite"/>
    </source>
</evidence>
<organism evidence="5 6">
    <name type="scientific">Nyssa sinensis</name>
    <dbReference type="NCBI Taxonomy" id="561372"/>
    <lineage>
        <taxon>Eukaryota</taxon>
        <taxon>Viridiplantae</taxon>
        <taxon>Streptophyta</taxon>
        <taxon>Embryophyta</taxon>
        <taxon>Tracheophyta</taxon>
        <taxon>Spermatophyta</taxon>
        <taxon>Magnoliopsida</taxon>
        <taxon>eudicotyledons</taxon>
        <taxon>Gunneridae</taxon>
        <taxon>Pentapetalae</taxon>
        <taxon>asterids</taxon>
        <taxon>Cornales</taxon>
        <taxon>Nyssaceae</taxon>
        <taxon>Nyssa</taxon>
    </lineage>
</organism>
<feature type="transmembrane region" description="Helical" evidence="3">
    <location>
        <begin position="382"/>
        <end position="407"/>
    </location>
</feature>
<gene>
    <name evidence="5" type="ORF">F0562_001434</name>
</gene>
<keyword evidence="6" id="KW-1185">Reference proteome</keyword>
<dbReference type="InterPro" id="IPR032675">
    <property type="entry name" value="LRR_dom_sf"/>
</dbReference>
<keyword evidence="3" id="KW-0472">Membrane</keyword>
<dbReference type="EMBL" id="CM018031">
    <property type="protein sequence ID" value="KAA8549548.1"/>
    <property type="molecule type" value="Genomic_DNA"/>
</dbReference>
<sequence>MVSYSSYTTWEQMNSLRSFTQQNKNCYTLPITTQTARYFIRAMFKYGNYDGNSNPPTFDLEIDGNKWTTVVSSSATIVYHEVIYTSKGDNISVCLARTQAKQFPFISSLEALPLPDTMYTGMSRELAWLNTYRYNYGAEDWIVGYPDDEYNRIWVPVTPSGLVAVIADTTFINYTTYENPPDSAILDAVEAASLLDTISLSFRISKINSLNHILVYYTEMTLQINETRAFDIYVDNEFELRTSPEYQNCTGAKINAQPAGNLTVELRPTAESMLPPIISAIEVYTAGDPLVTTGTSQDDRYGLEGPLPEFSQMKALQTIDLSDNNLNGTIPEFLGNLPNLMLLNLHSNNFSGEVPRTITSNKKLTYIIDGNSNLPNHKRKKLALLIGLAVGISLGIVLVITAIVYFLKNRPTTGQQAVEPASGTSQGENGSAQEKPQEESVSVSASTEPQVQPSQPDNEHNKPMLTEENVRMGVNVENTNQASQANTSVEPVSTGAMPVSVNAGSIHQESEVPDIDMDELNDLLDQHGSIGTSARTQMPTTCVTLPTS</sequence>
<evidence type="ECO:0000313" key="6">
    <source>
        <dbReference type="Proteomes" id="UP000325577"/>
    </source>
</evidence>
<evidence type="ECO:0000313" key="5">
    <source>
        <dbReference type="EMBL" id="KAA8549548.1"/>
    </source>
</evidence>
<feature type="domain" description="Malectin-like" evidence="4">
    <location>
        <begin position="10"/>
        <end position="285"/>
    </location>
</feature>
<dbReference type="PANTHER" id="PTHR45631">
    <property type="entry name" value="OS07G0107800 PROTEIN-RELATED"/>
    <property type="match status" value="1"/>
</dbReference>
<keyword evidence="3" id="KW-1133">Transmembrane helix</keyword>
<feature type="region of interest" description="Disordered" evidence="2">
    <location>
        <begin position="414"/>
        <end position="463"/>
    </location>
</feature>
<dbReference type="Gene3D" id="3.80.10.10">
    <property type="entry name" value="Ribonuclease Inhibitor"/>
    <property type="match status" value="1"/>
</dbReference>
<keyword evidence="3" id="KW-0812">Transmembrane</keyword>
<proteinExistence type="predicted"/>
<dbReference type="InterPro" id="IPR001611">
    <property type="entry name" value="Leu-rich_rpt"/>
</dbReference>
<name>A0A5J5C2K4_9ASTE</name>
<comment type="subcellular location">
    <subcellularLocation>
        <location evidence="1">Membrane</location>
        <topology evidence="1">Single-pass membrane protein</topology>
    </subcellularLocation>
</comment>
<feature type="compositionally biased region" description="Polar residues" evidence="2">
    <location>
        <begin position="414"/>
        <end position="456"/>
    </location>
</feature>
<evidence type="ECO:0000256" key="3">
    <source>
        <dbReference type="SAM" id="Phobius"/>
    </source>
</evidence>
<dbReference type="Proteomes" id="UP000325577">
    <property type="component" value="Linkage Group LG0"/>
</dbReference>
<reference evidence="5 6" key="1">
    <citation type="submission" date="2019-09" db="EMBL/GenBank/DDBJ databases">
        <title>A chromosome-level genome assembly of the Chinese tupelo Nyssa sinensis.</title>
        <authorList>
            <person name="Yang X."/>
            <person name="Kang M."/>
            <person name="Yang Y."/>
            <person name="Xiong H."/>
            <person name="Wang M."/>
            <person name="Zhang Z."/>
            <person name="Wang Z."/>
            <person name="Wu H."/>
            <person name="Ma T."/>
            <person name="Liu J."/>
            <person name="Xi Z."/>
        </authorList>
    </citation>
    <scope>NUCLEOTIDE SEQUENCE [LARGE SCALE GENOMIC DNA]</scope>
    <source>
        <strain evidence="5">J267</strain>
        <tissue evidence="5">Leaf</tissue>
    </source>
</reference>
<dbReference type="InterPro" id="IPR024788">
    <property type="entry name" value="Malectin-like_Carb-bd_dom"/>
</dbReference>
<dbReference type="Pfam" id="PF13855">
    <property type="entry name" value="LRR_8"/>
    <property type="match status" value="1"/>
</dbReference>
<evidence type="ECO:0000256" key="1">
    <source>
        <dbReference type="ARBA" id="ARBA00004167"/>
    </source>
</evidence>
<dbReference type="AlphaFoldDB" id="A0A5J5C2K4"/>
<dbReference type="OrthoDB" id="2143199at2759"/>
<dbReference type="GO" id="GO:0016020">
    <property type="term" value="C:membrane"/>
    <property type="evidence" value="ECO:0007669"/>
    <property type="project" value="UniProtKB-SubCell"/>
</dbReference>
<dbReference type="PANTHER" id="PTHR45631:SF186">
    <property type="entry name" value="MALECTIN-LIKE DOMAIN-CONTAINING PROTEIN"/>
    <property type="match status" value="1"/>
</dbReference>
<accession>A0A5J5C2K4</accession>
<dbReference type="SUPFAM" id="SSF52058">
    <property type="entry name" value="L domain-like"/>
    <property type="match status" value="1"/>
</dbReference>
<dbReference type="Pfam" id="PF12819">
    <property type="entry name" value="Malectin_like"/>
    <property type="match status" value="1"/>
</dbReference>
<evidence type="ECO:0000259" key="4">
    <source>
        <dbReference type="Pfam" id="PF12819"/>
    </source>
</evidence>